<reference evidence="3" key="1">
    <citation type="submission" date="2023-06" db="EMBL/GenBank/DDBJ databases">
        <authorList>
            <person name="Kurt Z."/>
        </authorList>
    </citation>
    <scope>NUCLEOTIDE SEQUENCE</scope>
</reference>
<feature type="signal peptide" evidence="2">
    <location>
        <begin position="1"/>
        <end position="20"/>
    </location>
</feature>
<comment type="caution">
    <text evidence="3">The sequence shown here is derived from an EMBL/GenBank/DDBJ whole genome shotgun (WGS) entry which is preliminary data.</text>
</comment>
<dbReference type="Proteomes" id="UP001642409">
    <property type="component" value="Unassembled WGS sequence"/>
</dbReference>
<accession>A0AA86U2M3</accession>
<organism evidence="3">
    <name type="scientific">Hexamita inflata</name>
    <dbReference type="NCBI Taxonomy" id="28002"/>
    <lineage>
        <taxon>Eukaryota</taxon>
        <taxon>Metamonada</taxon>
        <taxon>Diplomonadida</taxon>
        <taxon>Hexamitidae</taxon>
        <taxon>Hexamitinae</taxon>
        <taxon>Hexamita</taxon>
    </lineage>
</organism>
<sequence>MIFAVTLAAVLQMMQAPGSAILGYQFSNDNVLDYTSCTENYYQVMFDGTVQMKGMLYGLLNSKSLDFVEVDIKQAQRVFCIQDKFMYLTLSGKLMKEDAVQAGKLTFTQVLPLKVLDIQSTADTIFVLTTDGFFIQQKCQNYICGMEDTYFPDLQLVNYPLTSKIASFSIERQVKNIIFYLENGDVYLTGKTQMFPIIQDSDPIRKIGSGFKSVYLGWNSTIAQNVMYYQRGNDLVMYSNTQTQNEQVIKMNVQDFGFYEQFVMIKENHIEIYQENANEATQFSDIFCDKYPTDLICIKIAMKTYKQADCPSDSLEIVCKLNQCWNHANLPDCTFTLPCQNNYTCWALWCKQNDQITKNTQQCYINQLTSTSIIPLQNSKASYFRNSLLFTQNIQQKNKISSGSAAGIAVAACVVVFVLIITIVIVQMKKKQVNAKIIIQESSAEVALPELTTAQSIEVQ</sequence>
<reference evidence="4 5" key="2">
    <citation type="submission" date="2024-07" db="EMBL/GenBank/DDBJ databases">
        <authorList>
            <person name="Akdeniz Z."/>
        </authorList>
    </citation>
    <scope>NUCLEOTIDE SEQUENCE [LARGE SCALE GENOMIC DNA]</scope>
</reference>
<dbReference type="EMBL" id="CATOUU010000627">
    <property type="protein sequence ID" value="CAI9935847.1"/>
    <property type="molecule type" value="Genomic_DNA"/>
</dbReference>
<evidence type="ECO:0000256" key="2">
    <source>
        <dbReference type="SAM" id="SignalP"/>
    </source>
</evidence>
<dbReference type="EMBL" id="CAXDID020000132">
    <property type="protein sequence ID" value="CAL6035710.1"/>
    <property type="molecule type" value="Genomic_DNA"/>
</dbReference>
<gene>
    <name evidence="3" type="ORF">HINF_LOCUS23492</name>
    <name evidence="4" type="ORF">HINF_LOCUS36058</name>
</gene>
<keyword evidence="2" id="KW-0732">Signal</keyword>
<feature type="chain" id="PRO_5041687647" evidence="2">
    <location>
        <begin position="21"/>
        <end position="460"/>
    </location>
</feature>
<evidence type="ECO:0000313" key="3">
    <source>
        <dbReference type="EMBL" id="CAI9935847.1"/>
    </source>
</evidence>
<protein>
    <submittedName>
        <fullName evidence="4">Hypothetical_protein</fullName>
    </submittedName>
</protein>
<evidence type="ECO:0000313" key="5">
    <source>
        <dbReference type="Proteomes" id="UP001642409"/>
    </source>
</evidence>
<keyword evidence="1" id="KW-0472">Membrane</keyword>
<dbReference type="AlphaFoldDB" id="A0AA86U2M3"/>
<proteinExistence type="predicted"/>
<keyword evidence="1" id="KW-1133">Transmembrane helix</keyword>
<keyword evidence="5" id="KW-1185">Reference proteome</keyword>
<evidence type="ECO:0000313" key="4">
    <source>
        <dbReference type="EMBL" id="CAL6035710.1"/>
    </source>
</evidence>
<feature type="transmembrane region" description="Helical" evidence="1">
    <location>
        <begin position="405"/>
        <end position="426"/>
    </location>
</feature>
<evidence type="ECO:0000256" key="1">
    <source>
        <dbReference type="SAM" id="Phobius"/>
    </source>
</evidence>
<keyword evidence="1" id="KW-0812">Transmembrane</keyword>
<name>A0AA86U2M3_9EUKA</name>